<dbReference type="InterPro" id="IPR052898">
    <property type="entry name" value="ACAD10-like"/>
</dbReference>
<dbReference type="Proteomes" id="UP000184074">
    <property type="component" value="Unassembled WGS sequence"/>
</dbReference>
<protein>
    <submittedName>
        <fullName evidence="2">Predicted kinase, aminoglycoside phosphotransferase (APT) family</fullName>
    </submittedName>
</protein>
<evidence type="ECO:0000313" key="3">
    <source>
        <dbReference type="Proteomes" id="UP000184074"/>
    </source>
</evidence>
<dbReference type="AlphaFoldDB" id="A0A1M5S3A5"/>
<keyword evidence="2" id="KW-0808">Transferase</keyword>
<dbReference type="Gene3D" id="3.90.1200.10">
    <property type="match status" value="1"/>
</dbReference>
<dbReference type="SUPFAM" id="SSF56112">
    <property type="entry name" value="Protein kinase-like (PK-like)"/>
    <property type="match status" value="1"/>
</dbReference>
<feature type="domain" description="Aminoglycoside phosphotransferase" evidence="1">
    <location>
        <begin position="32"/>
        <end position="247"/>
    </location>
</feature>
<dbReference type="Gene3D" id="3.30.200.20">
    <property type="entry name" value="Phosphorylase Kinase, domain 1"/>
    <property type="match status" value="1"/>
</dbReference>
<keyword evidence="3" id="KW-1185">Reference proteome</keyword>
<dbReference type="GO" id="GO:0016301">
    <property type="term" value="F:kinase activity"/>
    <property type="evidence" value="ECO:0007669"/>
    <property type="project" value="UniProtKB-KW"/>
</dbReference>
<reference evidence="2 3" key="1">
    <citation type="submission" date="2016-11" db="EMBL/GenBank/DDBJ databases">
        <authorList>
            <person name="Jaros S."/>
            <person name="Januszkiewicz K."/>
            <person name="Wedrychowicz H."/>
        </authorList>
    </citation>
    <scope>NUCLEOTIDE SEQUENCE [LARGE SCALE GENOMIC DNA]</scope>
    <source>
        <strain evidence="2 3">DSM 28715</strain>
    </source>
</reference>
<sequence>MNSGIGAFDVLAAPDLEAYLVKKIVGFQGPTEIEAFASGQSNPTYLITTPDKKYVLRKKPEGVLLKSAHAVDREYRVQRALWDSNVPVVRMLHLCEDPSVLGTAFYVMEHAEGRIFWDPALPELAPDERQEVYAEMARVLAEIHSVDLHTSGLVSFGRADGYYSRQLKLWTTQYEASRTEDLPEMDGLRYWLEENLPSDSGQVSLVHGDYRIDNLMFAPDSLKIIAVFDWELSTLGDPLADLAYQVMQRAMGRDWYLRGLEGLDVETLGIPSEARYVDAYCKSRGINEIEHWNFAKVFAFYRFAAICQGVKKRGLDGNAASPDAARVGAMAAPLARLGYRLVC</sequence>
<accession>A0A1M5S3A5</accession>
<dbReference type="InterPro" id="IPR002575">
    <property type="entry name" value="Aminoglycoside_PTrfase"/>
</dbReference>
<evidence type="ECO:0000259" key="1">
    <source>
        <dbReference type="Pfam" id="PF01636"/>
    </source>
</evidence>
<dbReference type="PANTHER" id="PTHR47829">
    <property type="entry name" value="HYDROLASE, PUTATIVE (AFU_ORTHOLOGUE AFUA_1G12880)-RELATED"/>
    <property type="match status" value="1"/>
</dbReference>
<gene>
    <name evidence="2" type="ORF">SAMN05444003_2833</name>
</gene>
<name>A0A1M5S3A5_9RHOB</name>
<dbReference type="CDD" id="cd05154">
    <property type="entry name" value="ACAD10_11_N-like"/>
    <property type="match status" value="1"/>
</dbReference>
<organism evidence="2 3">
    <name type="scientific">Cognatiyoonia sediminum</name>
    <dbReference type="NCBI Taxonomy" id="1508389"/>
    <lineage>
        <taxon>Bacteria</taxon>
        <taxon>Pseudomonadati</taxon>
        <taxon>Pseudomonadota</taxon>
        <taxon>Alphaproteobacteria</taxon>
        <taxon>Rhodobacterales</taxon>
        <taxon>Paracoccaceae</taxon>
        <taxon>Cognatiyoonia</taxon>
    </lineage>
</organism>
<dbReference type="STRING" id="1508389.SAMN05444003_2833"/>
<proteinExistence type="predicted"/>
<dbReference type="InterPro" id="IPR011009">
    <property type="entry name" value="Kinase-like_dom_sf"/>
</dbReference>
<dbReference type="EMBL" id="FQXB01000005">
    <property type="protein sequence ID" value="SHH32969.1"/>
    <property type="molecule type" value="Genomic_DNA"/>
</dbReference>
<keyword evidence="2" id="KW-0418">Kinase</keyword>
<evidence type="ECO:0000313" key="2">
    <source>
        <dbReference type="EMBL" id="SHH32969.1"/>
    </source>
</evidence>
<dbReference type="Pfam" id="PF01636">
    <property type="entry name" value="APH"/>
    <property type="match status" value="1"/>
</dbReference>
<dbReference type="InterPro" id="IPR041726">
    <property type="entry name" value="ACAD10_11_N"/>
</dbReference>
<dbReference type="PANTHER" id="PTHR47829:SF3">
    <property type="entry name" value="AMINOGLYCOSIDE PHOSPHOTRANSFERASE DOMAIN-CONTAINING PROTEIN"/>
    <property type="match status" value="1"/>
</dbReference>